<keyword evidence="2" id="KW-1185">Reference proteome</keyword>
<protein>
    <submittedName>
        <fullName evidence="1">Uncharacterized protein</fullName>
    </submittedName>
</protein>
<evidence type="ECO:0000313" key="1">
    <source>
        <dbReference type="EMBL" id="MDM8156930.1"/>
    </source>
</evidence>
<dbReference type="Proteomes" id="UP001529340">
    <property type="component" value="Unassembled WGS sequence"/>
</dbReference>
<reference evidence="2" key="2">
    <citation type="submission" date="2023-06" db="EMBL/GenBank/DDBJ databases">
        <title>Identification and characterization of horizontal gene transfer across gut microbiota members of farm animals based on homology search.</title>
        <authorList>
            <person name="Zeman M."/>
            <person name="Kubasova T."/>
            <person name="Jahodarova E."/>
            <person name="Nykrynova M."/>
            <person name="Rychlik I."/>
        </authorList>
    </citation>
    <scope>NUCLEOTIDE SEQUENCE [LARGE SCALE GENOMIC DNA]</scope>
    <source>
        <strain evidence="2">ET39</strain>
    </source>
</reference>
<reference evidence="1 2" key="1">
    <citation type="submission" date="2023-06" db="EMBL/GenBank/DDBJ databases">
        <title>Identification and characterization of horizontal gene transfer across gut microbiota members of farm animals based on homology search.</title>
        <authorList>
            <person name="Schwarzerova J."/>
            <person name="Nykrynova M."/>
            <person name="Jureckova K."/>
            <person name="Cejkova D."/>
            <person name="Rychlik I."/>
        </authorList>
    </citation>
    <scope>NUCLEOTIDE SEQUENCE [LARGE SCALE GENOMIC DNA]</scope>
    <source>
        <strain evidence="1 2">ET39</strain>
    </source>
</reference>
<gene>
    <name evidence="1" type="ORF">QUV96_04675</name>
</gene>
<reference evidence="1 2" key="3">
    <citation type="submission" date="2023-06" db="EMBL/GenBank/DDBJ databases">
        <authorList>
            <person name="Zeman M."/>
            <person name="Kubasova T."/>
            <person name="Jahodarova E."/>
            <person name="Nykrynova M."/>
            <person name="Rychlik I."/>
        </authorList>
    </citation>
    <scope>NUCLEOTIDE SEQUENCE [LARGE SCALE GENOMIC DNA]</scope>
    <source>
        <strain evidence="1 2">ET39</strain>
    </source>
</reference>
<accession>A0ABT7UC24</accession>
<evidence type="ECO:0000313" key="2">
    <source>
        <dbReference type="Proteomes" id="UP001529340"/>
    </source>
</evidence>
<dbReference type="EMBL" id="JAUDCG010000015">
    <property type="protein sequence ID" value="MDM8156930.1"/>
    <property type="molecule type" value="Genomic_DNA"/>
</dbReference>
<dbReference type="RefSeq" id="WP_289607395.1">
    <property type="nucleotide sequence ID" value="NZ_JAUDCG010000015.1"/>
</dbReference>
<proteinExistence type="predicted"/>
<sequence>MKTILALLWVFSAAVRPSGHWEAVTPVLSSRQPGITVTQTLTPIDHSNRFMVELEVAMEEELLSLQQEAFATETMVLHPSIVRTASPAPLEKREALEYLGRLRFVLCEDVVLAGSLPENCEAIDANALCWDVFAQMRRENSTSVSISFGIEVRAPRTRYGSETGNLIQLQSTLVYAGKLQEDVADLYRLDLAGAKVRFQ</sequence>
<name>A0ABT7UC24_9FIRM</name>
<comment type="caution">
    <text evidence="1">The sequence shown here is derived from an EMBL/GenBank/DDBJ whole genome shotgun (WGS) entry which is preliminary data.</text>
</comment>
<organism evidence="1 2">
    <name type="scientific">Amedibacillus dolichus</name>
    <dbReference type="NCBI Taxonomy" id="31971"/>
    <lineage>
        <taxon>Bacteria</taxon>
        <taxon>Bacillati</taxon>
        <taxon>Bacillota</taxon>
        <taxon>Erysipelotrichia</taxon>
        <taxon>Erysipelotrichales</taxon>
        <taxon>Erysipelotrichaceae</taxon>
        <taxon>Amedibacillus</taxon>
    </lineage>
</organism>